<dbReference type="CDD" id="cd04088">
    <property type="entry name" value="EFG_mtEFG_II"/>
    <property type="match status" value="1"/>
</dbReference>
<dbReference type="InterPro" id="IPR035647">
    <property type="entry name" value="EFG_III/V"/>
</dbReference>
<dbReference type="NCBIfam" id="TIGR00231">
    <property type="entry name" value="small_GTP"/>
    <property type="match status" value="1"/>
</dbReference>
<dbReference type="FunFam" id="3.30.70.870:FF:000001">
    <property type="entry name" value="Elongation factor G"/>
    <property type="match status" value="1"/>
</dbReference>
<dbReference type="Pfam" id="PF00009">
    <property type="entry name" value="GTP_EFTU"/>
    <property type="match status" value="1"/>
</dbReference>
<dbReference type="Gene3D" id="3.40.50.300">
    <property type="entry name" value="P-loop containing nucleotide triphosphate hydrolases"/>
    <property type="match status" value="1"/>
</dbReference>
<dbReference type="HAMAP" id="MF_00054_B">
    <property type="entry name" value="EF_G_EF_2_B"/>
    <property type="match status" value="1"/>
</dbReference>
<dbReference type="InterPro" id="IPR020568">
    <property type="entry name" value="Ribosomal_Su5_D2-typ_SF"/>
</dbReference>
<keyword evidence="3 8" id="KW-0251">Elongation factor</keyword>
<comment type="caution">
    <text evidence="8">The sequence shown here is derived from an EMBL/GenBank/DDBJ whole genome shotgun (WGS) entry which is preliminary data.</text>
</comment>
<dbReference type="InterPro" id="IPR005517">
    <property type="entry name" value="Transl_elong_EFG/EF2_IV"/>
</dbReference>
<name>A0A235BXQ2_UNCW3</name>
<dbReference type="Gene3D" id="2.40.30.10">
    <property type="entry name" value="Translation factors"/>
    <property type="match status" value="1"/>
</dbReference>
<dbReference type="SUPFAM" id="SSF52540">
    <property type="entry name" value="P-loop containing nucleoside triphosphate hydrolases"/>
    <property type="match status" value="1"/>
</dbReference>
<dbReference type="NCBIfam" id="TIGR00484">
    <property type="entry name" value="EF-G"/>
    <property type="match status" value="1"/>
</dbReference>
<evidence type="ECO:0000256" key="5">
    <source>
        <dbReference type="ARBA" id="ARBA00023134"/>
    </source>
</evidence>
<dbReference type="InterPro" id="IPR005225">
    <property type="entry name" value="Small_GTP-bd"/>
</dbReference>
<protein>
    <recommendedName>
        <fullName evidence="6">Elongation factor G</fullName>
    </recommendedName>
</protein>
<dbReference type="AlphaFoldDB" id="A0A235BXQ2"/>
<dbReference type="InterPro" id="IPR031157">
    <property type="entry name" value="G_TR_CS"/>
</dbReference>
<dbReference type="GO" id="GO:0003924">
    <property type="term" value="F:GTPase activity"/>
    <property type="evidence" value="ECO:0007669"/>
    <property type="project" value="InterPro"/>
</dbReference>
<evidence type="ECO:0000256" key="1">
    <source>
        <dbReference type="ARBA" id="ARBA00005870"/>
    </source>
</evidence>
<dbReference type="PROSITE" id="PS00301">
    <property type="entry name" value="G_TR_1"/>
    <property type="match status" value="1"/>
</dbReference>
<dbReference type="Proteomes" id="UP000215559">
    <property type="component" value="Unassembled WGS sequence"/>
</dbReference>
<dbReference type="Gene3D" id="3.30.70.870">
    <property type="entry name" value="Elongation Factor G (Translational Gtpase), domain 3"/>
    <property type="match status" value="1"/>
</dbReference>
<dbReference type="InterPro" id="IPR009022">
    <property type="entry name" value="EFG_III"/>
</dbReference>
<dbReference type="SUPFAM" id="SSF50447">
    <property type="entry name" value="Translation proteins"/>
    <property type="match status" value="1"/>
</dbReference>
<dbReference type="PRINTS" id="PR00315">
    <property type="entry name" value="ELONGATNFCT"/>
</dbReference>
<gene>
    <name evidence="8" type="primary">fusA</name>
    <name evidence="8" type="ORF">CH330_00835</name>
</gene>
<proteinExistence type="inferred from homology"/>
<dbReference type="GO" id="GO:0003746">
    <property type="term" value="F:translation elongation factor activity"/>
    <property type="evidence" value="ECO:0007669"/>
    <property type="project" value="UniProtKB-UniRule"/>
</dbReference>
<dbReference type="GO" id="GO:0005525">
    <property type="term" value="F:GTP binding"/>
    <property type="evidence" value="ECO:0007669"/>
    <property type="project" value="UniProtKB-UniRule"/>
</dbReference>
<keyword evidence="2" id="KW-0547">Nucleotide-binding</keyword>
<dbReference type="InterPro" id="IPR000795">
    <property type="entry name" value="T_Tr_GTP-bd_dom"/>
</dbReference>
<dbReference type="InterPro" id="IPR053905">
    <property type="entry name" value="EF-G-like_DII"/>
</dbReference>
<dbReference type="PANTHER" id="PTHR43261">
    <property type="entry name" value="TRANSLATION ELONGATION FACTOR G-RELATED"/>
    <property type="match status" value="1"/>
</dbReference>
<keyword evidence="5" id="KW-0342">GTP-binding</keyword>
<dbReference type="InterPro" id="IPR000640">
    <property type="entry name" value="EFG_V-like"/>
</dbReference>
<organism evidence="8 9">
    <name type="scientific">candidate division WOR-3 bacterium JGI_Cruoil_03_51_56</name>
    <dbReference type="NCBI Taxonomy" id="1973747"/>
    <lineage>
        <taxon>Bacteria</taxon>
        <taxon>Bacteria division WOR-3</taxon>
    </lineage>
</organism>
<dbReference type="PROSITE" id="PS51722">
    <property type="entry name" value="G_TR_2"/>
    <property type="match status" value="1"/>
</dbReference>
<dbReference type="SUPFAM" id="SSF54211">
    <property type="entry name" value="Ribosomal protein S5 domain 2-like"/>
    <property type="match status" value="1"/>
</dbReference>
<accession>A0A235BXQ2</accession>
<evidence type="ECO:0000256" key="4">
    <source>
        <dbReference type="ARBA" id="ARBA00022917"/>
    </source>
</evidence>
<dbReference type="Pfam" id="PF22042">
    <property type="entry name" value="EF-G_D2"/>
    <property type="match status" value="1"/>
</dbReference>
<dbReference type="InterPro" id="IPR041095">
    <property type="entry name" value="EFG_II"/>
</dbReference>
<dbReference type="InterPro" id="IPR014721">
    <property type="entry name" value="Ribsml_uS5_D2-typ_fold_subgr"/>
</dbReference>
<reference evidence="8 9" key="1">
    <citation type="submission" date="2017-07" db="EMBL/GenBank/DDBJ databases">
        <title>Recovery of genomes from metagenomes via a dereplication, aggregation, and scoring strategy.</title>
        <authorList>
            <person name="Sieber C.M."/>
            <person name="Probst A.J."/>
            <person name="Sharrar A."/>
            <person name="Thomas B.C."/>
            <person name="Hess M."/>
            <person name="Tringe S.G."/>
            <person name="Banfield J.F."/>
        </authorList>
    </citation>
    <scope>NUCLEOTIDE SEQUENCE [LARGE SCALE GENOMIC DNA]</scope>
    <source>
        <strain evidence="8">JGI_Cruoil_03_51_56</strain>
    </source>
</reference>
<dbReference type="GO" id="GO:0032790">
    <property type="term" value="P:ribosome disassembly"/>
    <property type="evidence" value="ECO:0007669"/>
    <property type="project" value="TreeGrafter"/>
</dbReference>
<dbReference type="SMART" id="SM00889">
    <property type="entry name" value="EFG_IV"/>
    <property type="match status" value="1"/>
</dbReference>
<dbReference type="Pfam" id="PF03764">
    <property type="entry name" value="EFG_IV"/>
    <property type="match status" value="1"/>
</dbReference>
<dbReference type="InterPro" id="IPR035649">
    <property type="entry name" value="EFG_V"/>
</dbReference>
<evidence type="ECO:0000259" key="7">
    <source>
        <dbReference type="PROSITE" id="PS51722"/>
    </source>
</evidence>
<keyword evidence="4" id="KW-0648">Protein biosynthesis</keyword>
<evidence type="ECO:0000256" key="6">
    <source>
        <dbReference type="NCBIfam" id="TIGR00484"/>
    </source>
</evidence>
<evidence type="ECO:0000313" key="9">
    <source>
        <dbReference type="Proteomes" id="UP000215559"/>
    </source>
</evidence>
<dbReference type="NCBIfam" id="NF009381">
    <property type="entry name" value="PRK12740.1-5"/>
    <property type="match status" value="1"/>
</dbReference>
<dbReference type="Pfam" id="PF00679">
    <property type="entry name" value="EFG_C"/>
    <property type="match status" value="1"/>
</dbReference>
<dbReference type="PANTHER" id="PTHR43261:SF1">
    <property type="entry name" value="RIBOSOME-RELEASING FACTOR 2, MITOCHONDRIAL"/>
    <property type="match status" value="1"/>
</dbReference>
<dbReference type="CDD" id="cd16262">
    <property type="entry name" value="EFG_III"/>
    <property type="match status" value="1"/>
</dbReference>
<dbReference type="EMBL" id="NOZP01000019">
    <property type="protein sequence ID" value="OYD17123.1"/>
    <property type="molecule type" value="Genomic_DNA"/>
</dbReference>
<dbReference type="Gene3D" id="3.30.230.10">
    <property type="match status" value="1"/>
</dbReference>
<sequence length="647" mass="72220">MADVPIEKTRNIGIVAHIDAGKTTTTERVLYYAGKIHRMGNIDQGNTQMDWMLQEKERGITITSAATTVRWRDHCINIIDTPGHVDFTIEVERCLKVLDGTVIVLCGVGGVEPQSETVWRQADRYHIPRIAFVNKLDRIGADFYRVLKMMGETFKQIPVPVQLPIGAEEEFRGIIDLITEKAYIWHSEDLGATYEEQPIPEDRKAEVEEYRHQMVDTLTTFNESLLEKYLTGQPIVPSDLKFPLRQGTLDLRIVPVFCGSALRNKGIQRLLDGVIDYMPSPLDIPPVHGINPKTKKEETRVPDPTAPFSGLIFKLASDPHRGMLSYVRIYSGKVKPGNVVMAIPDMKRVRISKLLIMHANRQQEVESLSAGEIGAVVGLKESRTGQTLANLAHPIAFESIKFPEPVVFIAIEPKTKADENKLQSSLDTLALEDPTFRKRTDEETGQLILSGMGELHLDILLDRLQRTYKVGIRSGKPQVSYRETVTAEAVAEGRFTRQTGGRGHYAVVKLVLDHRPAGNTIIDETKKGAIPKQFIPAVEQGISDSFESGVLAGYQVINTKVKILDGDYHEVDSTDVDFKVAASMAFRDAFMAASPTFLEPFMKLEVVTPEQYLGNVLADITARNGKVMHMEPLKNYQIITAEVPLAK</sequence>
<evidence type="ECO:0000256" key="3">
    <source>
        <dbReference type="ARBA" id="ARBA00022768"/>
    </source>
</evidence>
<dbReference type="InterPro" id="IPR027417">
    <property type="entry name" value="P-loop_NTPase"/>
</dbReference>
<dbReference type="InterPro" id="IPR004540">
    <property type="entry name" value="Transl_elong_EFG/EF2"/>
</dbReference>
<dbReference type="CDD" id="cd03713">
    <property type="entry name" value="EFG_mtEFG_C"/>
    <property type="match status" value="1"/>
</dbReference>
<dbReference type="SMART" id="SM00838">
    <property type="entry name" value="EFG_C"/>
    <property type="match status" value="1"/>
</dbReference>
<feature type="domain" description="Tr-type G" evidence="7">
    <location>
        <begin position="7"/>
        <end position="282"/>
    </location>
</feature>
<dbReference type="Gene3D" id="3.30.70.240">
    <property type="match status" value="1"/>
</dbReference>
<comment type="similarity">
    <text evidence="1">Belongs to the TRAFAC class translation factor GTPase superfamily. Classic translation factor GTPase family. EF-G/EF-2 subfamily.</text>
</comment>
<dbReference type="SUPFAM" id="SSF54980">
    <property type="entry name" value="EF-G C-terminal domain-like"/>
    <property type="match status" value="2"/>
</dbReference>
<dbReference type="Pfam" id="PF14492">
    <property type="entry name" value="EFG_III"/>
    <property type="match status" value="1"/>
</dbReference>
<dbReference type="CDD" id="cd01886">
    <property type="entry name" value="EF-G"/>
    <property type="match status" value="1"/>
</dbReference>
<evidence type="ECO:0000313" key="8">
    <source>
        <dbReference type="EMBL" id="OYD17123.1"/>
    </source>
</evidence>
<dbReference type="FunFam" id="3.40.50.300:FF:000029">
    <property type="entry name" value="Elongation factor G"/>
    <property type="match status" value="1"/>
</dbReference>
<feature type="non-terminal residue" evidence="8">
    <location>
        <position position="647"/>
    </location>
</feature>
<evidence type="ECO:0000256" key="2">
    <source>
        <dbReference type="ARBA" id="ARBA00022741"/>
    </source>
</evidence>
<dbReference type="InterPro" id="IPR009000">
    <property type="entry name" value="Transl_B-barrel_sf"/>
</dbReference>